<dbReference type="EMBL" id="JBBJUP010000008">
    <property type="protein sequence ID" value="MEJ8279675.1"/>
    <property type="molecule type" value="Genomic_DNA"/>
</dbReference>
<proteinExistence type="predicted"/>
<protein>
    <submittedName>
        <fullName evidence="1">YdhR family protein</fullName>
    </submittedName>
</protein>
<dbReference type="InterPro" id="IPR014910">
    <property type="entry name" value="YdhR"/>
</dbReference>
<accession>A0ABU8T703</accession>
<sequence length="133" mass="14236">MQTFLTTHRLDGITDDEHRALCGELAPAFAELPGLLATIWLADPASGTYGGVHLFGDSGAADAFVGSRLFRTVVFHPHLADMTVRRFTVDEATTRRTQPGLGVVPTRAVTLWPTRTGAAGTRPRGTRPAAEVP</sequence>
<gene>
    <name evidence="1" type="ORF">WJX68_12095</name>
</gene>
<dbReference type="Gene3D" id="3.30.70.100">
    <property type="match status" value="1"/>
</dbReference>
<dbReference type="InterPro" id="IPR011008">
    <property type="entry name" value="Dimeric_a/b-barrel"/>
</dbReference>
<name>A0ABU8T703_9PSEU</name>
<dbReference type="Proteomes" id="UP001364211">
    <property type="component" value="Unassembled WGS sequence"/>
</dbReference>
<dbReference type="RefSeq" id="WP_340289742.1">
    <property type="nucleotide sequence ID" value="NZ_JBBJUP010000008.1"/>
</dbReference>
<evidence type="ECO:0000313" key="2">
    <source>
        <dbReference type="Proteomes" id="UP001364211"/>
    </source>
</evidence>
<keyword evidence="2" id="KW-1185">Reference proteome</keyword>
<reference evidence="1 2" key="1">
    <citation type="submission" date="2024-03" db="EMBL/GenBank/DDBJ databases">
        <title>Draft genome sequence of Pseudonocardia sp. DW16-2.</title>
        <authorList>
            <person name="Duangmal K."/>
        </authorList>
    </citation>
    <scope>NUCLEOTIDE SEQUENCE [LARGE SCALE GENOMIC DNA]</scope>
    <source>
        <strain evidence="1 2">DW16-2</strain>
    </source>
</reference>
<evidence type="ECO:0000313" key="1">
    <source>
        <dbReference type="EMBL" id="MEJ8279675.1"/>
    </source>
</evidence>
<comment type="caution">
    <text evidence="1">The sequence shown here is derived from an EMBL/GenBank/DDBJ whole genome shotgun (WGS) entry which is preliminary data.</text>
</comment>
<dbReference type="SUPFAM" id="SSF54909">
    <property type="entry name" value="Dimeric alpha+beta barrel"/>
    <property type="match status" value="1"/>
</dbReference>
<dbReference type="Pfam" id="PF08803">
    <property type="entry name" value="ydhR"/>
    <property type="match status" value="1"/>
</dbReference>
<organism evidence="1 2">
    <name type="scientific">Pseudonocardia spirodelae</name>
    <dbReference type="NCBI Taxonomy" id="3133431"/>
    <lineage>
        <taxon>Bacteria</taxon>
        <taxon>Bacillati</taxon>
        <taxon>Actinomycetota</taxon>
        <taxon>Actinomycetes</taxon>
        <taxon>Pseudonocardiales</taxon>
        <taxon>Pseudonocardiaceae</taxon>
        <taxon>Pseudonocardia</taxon>
    </lineage>
</organism>